<evidence type="ECO:0000256" key="1">
    <source>
        <dbReference type="SAM" id="MobiDB-lite"/>
    </source>
</evidence>
<accession>A0A2W2AUP9</accession>
<feature type="region of interest" description="Disordered" evidence="1">
    <location>
        <begin position="1"/>
        <end position="49"/>
    </location>
</feature>
<reference evidence="4" key="1">
    <citation type="submission" date="2018-06" db="EMBL/GenBank/DDBJ databases">
        <title>Aestuariibacter litoralis strain KCTC 52945T.</title>
        <authorList>
            <person name="Li X."/>
            <person name="Salam N."/>
            <person name="Li J.-L."/>
            <person name="Chen Y.-M."/>
            <person name="Yang Z.-W."/>
            <person name="Zhang L.-Y."/>
            <person name="Han M.-X."/>
            <person name="Xiao M."/>
            <person name="Li W.-J."/>
        </authorList>
    </citation>
    <scope>NUCLEOTIDE SEQUENCE [LARGE SCALE GENOMIC DNA]</scope>
    <source>
        <strain evidence="4">KCTC 52945</strain>
    </source>
</reference>
<feature type="compositionally biased region" description="Pro residues" evidence="1">
    <location>
        <begin position="199"/>
        <end position="217"/>
    </location>
</feature>
<dbReference type="InterPro" id="IPR009683">
    <property type="entry name" value="Extensin-like_C"/>
</dbReference>
<evidence type="ECO:0000313" key="4">
    <source>
        <dbReference type="Proteomes" id="UP000248795"/>
    </source>
</evidence>
<keyword evidence="4" id="KW-1185">Reference proteome</keyword>
<feature type="region of interest" description="Disordered" evidence="1">
    <location>
        <begin position="129"/>
        <end position="246"/>
    </location>
</feature>
<feature type="domain" description="Extensin-like C-terminal" evidence="2">
    <location>
        <begin position="247"/>
        <end position="428"/>
    </location>
</feature>
<feature type="compositionally biased region" description="Low complexity" evidence="1">
    <location>
        <begin position="218"/>
        <end position="233"/>
    </location>
</feature>
<feature type="compositionally biased region" description="Polar residues" evidence="1">
    <location>
        <begin position="235"/>
        <end position="246"/>
    </location>
</feature>
<organism evidence="3 4">
    <name type="scientific">Aestuariivirga litoralis</name>
    <dbReference type="NCBI Taxonomy" id="2650924"/>
    <lineage>
        <taxon>Bacteria</taxon>
        <taxon>Pseudomonadati</taxon>
        <taxon>Pseudomonadota</taxon>
        <taxon>Alphaproteobacteria</taxon>
        <taxon>Hyphomicrobiales</taxon>
        <taxon>Aestuariivirgaceae</taxon>
        <taxon>Aestuariivirga</taxon>
    </lineage>
</organism>
<comment type="caution">
    <text evidence="3">The sequence shown here is derived from an EMBL/GenBank/DDBJ whole genome shotgun (WGS) entry which is preliminary data.</text>
</comment>
<proteinExistence type="predicted"/>
<feature type="compositionally biased region" description="Low complexity" evidence="1">
    <location>
        <begin position="149"/>
        <end position="198"/>
    </location>
</feature>
<dbReference type="AlphaFoldDB" id="A0A2W2AUP9"/>
<gene>
    <name evidence="3" type="ORF">DK847_14245</name>
</gene>
<protein>
    <recommendedName>
        <fullName evidence="2">Extensin-like C-terminal domain-containing protein</fullName>
    </recommendedName>
</protein>
<evidence type="ECO:0000259" key="2">
    <source>
        <dbReference type="Pfam" id="PF06904"/>
    </source>
</evidence>
<name>A0A2W2AUP9_9HYPH</name>
<evidence type="ECO:0000313" key="3">
    <source>
        <dbReference type="EMBL" id="PZF76340.1"/>
    </source>
</evidence>
<sequence length="429" mass="45133">MWKTSSPISIRRSRKTAAPSHPLHSPRPGSTRASFSLPPAKGCADQVRPRRRTCELPNKTLRPWNNPAPAGLYGRMNASPGSTRRPLQVLFPALLGPALLLQVAAAGEAGAASGLTILKRDLCHSFKIECRRQPPARPAKRPAPKPKPAAKAAKPQPQAQVPAPAVPIPRQKPAHVPKAEPAAEVPVASSEAPPDFASPAPPIPRARPSPLTGPAPETPAQTTETETPPAGTASIPPQTATVSGPSTCAQGLRAARVRFEVLPSTFGAAGCPLADPVRLQAVETPSGTVSFPEGPVFSCRFAQTFARWVSDTGAAVVLAQTGKQLERMATGPGYQCRRRNGDSSGKMSEHAAGDAVDITSMTLAGGTTIRMADAINPASPSYPVLRALRTTACGYFTTVLGPGANEAHREHYHFDLGRHGKSANYRICE</sequence>
<dbReference type="Pfam" id="PF06904">
    <property type="entry name" value="Extensin-like_C"/>
    <property type="match status" value="1"/>
</dbReference>
<dbReference type="EMBL" id="QKVK01000006">
    <property type="protein sequence ID" value="PZF76340.1"/>
    <property type="molecule type" value="Genomic_DNA"/>
</dbReference>
<dbReference type="Proteomes" id="UP000248795">
    <property type="component" value="Unassembled WGS sequence"/>
</dbReference>